<evidence type="ECO:0008006" key="4">
    <source>
        <dbReference type="Google" id="ProtNLM"/>
    </source>
</evidence>
<comment type="caution">
    <text evidence="2">The sequence shown here is derived from an EMBL/GenBank/DDBJ whole genome shotgun (WGS) entry which is preliminary data.</text>
</comment>
<evidence type="ECO:0000313" key="3">
    <source>
        <dbReference type="Proteomes" id="UP000319160"/>
    </source>
</evidence>
<feature type="compositionally biased region" description="Polar residues" evidence="1">
    <location>
        <begin position="163"/>
        <end position="177"/>
    </location>
</feature>
<name>A0A553HS86_9PEZI</name>
<feature type="compositionally biased region" description="Pro residues" evidence="1">
    <location>
        <begin position="178"/>
        <end position="195"/>
    </location>
</feature>
<dbReference type="AlphaFoldDB" id="A0A553HS86"/>
<dbReference type="EMBL" id="VFLP01000052">
    <property type="protein sequence ID" value="TRX90801.1"/>
    <property type="molecule type" value="Genomic_DNA"/>
</dbReference>
<organism evidence="2 3">
    <name type="scientific">Xylaria flabelliformis</name>
    <dbReference type="NCBI Taxonomy" id="2512241"/>
    <lineage>
        <taxon>Eukaryota</taxon>
        <taxon>Fungi</taxon>
        <taxon>Dikarya</taxon>
        <taxon>Ascomycota</taxon>
        <taxon>Pezizomycotina</taxon>
        <taxon>Sordariomycetes</taxon>
        <taxon>Xylariomycetidae</taxon>
        <taxon>Xylariales</taxon>
        <taxon>Xylariaceae</taxon>
        <taxon>Xylaria</taxon>
    </lineage>
</organism>
<dbReference type="PANTHER" id="PTHR42084">
    <property type="entry name" value="YALI0E26631P"/>
    <property type="match status" value="1"/>
</dbReference>
<accession>A0A553HS86</accession>
<proteinExistence type="predicted"/>
<feature type="compositionally biased region" description="Polar residues" evidence="1">
    <location>
        <begin position="41"/>
        <end position="53"/>
    </location>
</feature>
<feature type="compositionally biased region" description="Basic residues" evidence="1">
    <location>
        <begin position="308"/>
        <end position="317"/>
    </location>
</feature>
<feature type="compositionally biased region" description="Polar residues" evidence="1">
    <location>
        <begin position="246"/>
        <end position="257"/>
    </location>
</feature>
<feature type="region of interest" description="Disordered" evidence="1">
    <location>
        <begin position="1"/>
        <end position="151"/>
    </location>
</feature>
<protein>
    <recommendedName>
        <fullName evidence="4">Serine/threonine-protein kinase ppk6</fullName>
    </recommendedName>
</protein>
<dbReference type="Proteomes" id="UP000319160">
    <property type="component" value="Unassembled WGS sequence"/>
</dbReference>
<feature type="compositionally biased region" description="Low complexity" evidence="1">
    <location>
        <begin position="13"/>
        <end position="33"/>
    </location>
</feature>
<dbReference type="OrthoDB" id="5420391at2759"/>
<feature type="compositionally biased region" description="Acidic residues" evidence="1">
    <location>
        <begin position="211"/>
        <end position="230"/>
    </location>
</feature>
<reference evidence="3" key="1">
    <citation type="submission" date="2019-06" db="EMBL/GenBank/DDBJ databases">
        <title>Draft genome sequence of the griseofulvin-producing fungus Xylaria cubensis strain G536.</title>
        <authorList>
            <person name="Mead M.E."/>
            <person name="Raja H.A."/>
            <person name="Steenwyk J.L."/>
            <person name="Knowles S.L."/>
            <person name="Oberlies N.H."/>
            <person name="Rokas A."/>
        </authorList>
    </citation>
    <scope>NUCLEOTIDE SEQUENCE [LARGE SCALE GENOMIC DNA]</scope>
    <source>
        <strain evidence="3">G536</strain>
    </source>
</reference>
<dbReference type="PANTHER" id="PTHR42084:SF1">
    <property type="entry name" value="SERINE_THREONINE-PROTEIN KINASE PPK6"/>
    <property type="match status" value="1"/>
</dbReference>
<keyword evidence="3" id="KW-1185">Reference proteome</keyword>
<feature type="compositionally biased region" description="Polar residues" evidence="1">
    <location>
        <begin position="273"/>
        <end position="291"/>
    </location>
</feature>
<feature type="region of interest" description="Disordered" evidence="1">
    <location>
        <begin position="269"/>
        <end position="389"/>
    </location>
</feature>
<evidence type="ECO:0000313" key="2">
    <source>
        <dbReference type="EMBL" id="TRX90801.1"/>
    </source>
</evidence>
<evidence type="ECO:0000256" key="1">
    <source>
        <dbReference type="SAM" id="MobiDB-lite"/>
    </source>
</evidence>
<feature type="region of interest" description="Disordered" evidence="1">
    <location>
        <begin position="163"/>
        <end position="257"/>
    </location>
</feature>
<feature type="compositionally biased region" description="Polar residues" evidence="1">
    <location>
        <begin position="318"/>
        <end position="345"/>
    </location>
</feature>
<feature type="compositionally biased region" description="Low complexity" evidence="1">
    <location>
        <begin position="54"/>
        <end position="75"/>
    </location>
</feature>
<dbReference type="STRING" id="2512241.A0A553HS86"/>
<gene>
    <name evidence="2" type="ORF">FHL15_008380</name>
</gene>
<sequence>MSADLFAAFEDASQPPRQQTQTQTRSNPPSTQPASAPFSFGSISNPSAANATGNQQWSQFSSTSNSNQFRYSWQPQPSPAPAPSTRPASIATNAFVNIQPIGKDDAEEDDGWGDFEVAPDTVPSPAPLRVAPAVSNPRNVKQPKSVERPTRIVRASTMDLVSNSLVDIQGPSIQPSRPTKPPIPLAKPSPGPPKPKVQTKTNINDPNVLFDADDFEGEQEDEGSDDDFGEFETVPTPVQPPLDLLSSGQSVHSSNINTTKKASELLLGLDINEPTSKPAQMTQTNHAQAQLSARKPELSGSKPSPKTKQPRTIHNHTKSQICEDSWGSTSHLPKQPVSSQTTTAEPTWDWDSVESPEPAETRNIAKKNPKPQSNNKDATTSDDTTWDWDPIETKTEIVAEIEDSALPPINIPPPSILLSSFPQLFNEAYEYLYKPISGQPQNIKDRVLSDSKVYDFLRGYLSLATVAARVIAGRRMRWHRDKFLSQSMSISAAGSKGMKLAGVDKTQTVREDREAADVVSNWKTQVGRLRSMVASANSAKKSGGKLLKVPEITDTIQVQTAKDVPTDPKACVICGLKRNERLAKVDYDVEDSFGEWWVEHWGHVACKRFWLRHENTLRQR</sequence>